<keyword evidence="1" id="KW-0175">Coiled coil</keyword>
<evidence type="ECO:0000313" key="3">
    <source>
        <dbReference type="EMBL" id="XBC50817.1"/>
    </source>
</evidence>
<sequence>MKYVYTSAIEIVGDYLQLDQKLERLNKELEALDKEYQAMNWATITVYDREIGRLAVRGFNELGVINYVDARERLEKAIAGVKWRMKVFSHVLDEQAIEQEELADMVANEVCGYEIEVLADEIEAIEKSLD</sequence>
<organism evidence="2">
    <name type="scientific">Dolosigranulum savutiense</name>
    <dbReference type="NCBI Taxonomy" id="3110288"/>
    <lineage>
        <taxon>Bacteria</taxon>
        <taxon>Bacillati</taxon>
        <taxon>Bacillota</taxon>
        <taxon>Bacilli</taxon>
        <taxon>Lactobacillales</taxon>
        <taxon>Carnobacteriaceae</taxon>
        <taxon>Dolosigranulum</taxon>
    </lineage>
</organism>
<protein>
    <submittedName>
        <fullName evidence="2">Uncharacterized protein</fullName>
    </submittedName>
</protein>
<evidence type="ECO:0000313" key="4">
    <source>
        <dbReference type="EMBL" id="XBC51817.1"/>
    </source>
</evidence>
<dbReference type="EMBL" id="CP142436">
    <property type="protein sequence ID" value="XBC50817.1"/>
    <property type="molecule type" value="Genomic_DNA"/>
</dbReference>
<dbReference type="RefSeq" id="WP_347298419.1">
    <property type="nucleotide sequence ID" value="NZ_CP142434.1"/>
</dbReference>
<dbReference type="EMBL" id="CP142434">
    <property type="protein sequence ID" value="XBC48428.1"/>
    <property type="molecule type" value="Genomic_DNA"/>
</dbReference>
<evidence type="ECO:0000313" key="2">
    <source>
        <dbReference type="EMBL" id="XBC48428.1"/>
    </source>
</evidence>
<feature type="coiled-coil region" evidence="1">
    <location>
        <begin position="15"/>
        <end position="42"/>
    </location>
</feature>
<reference evidence="2" key="1">
    <citation type="submission" date="2023-12" db="EMBL/GenBank/DDBJ databases">
        <title>Dolosigranulum savutii sp. nov. isolated from human upper respiratory samples collected in Botswana.</title>
        <authorList>
            <person name="Kelly M.S."/>
        </authorList>
    </citation>
    <scope>NUCLEOTIDE SEQUENCE</scope>
    <source>
        <strain evidence="3">MSK211</strain>
        <strain evidence="2">MSK312</strain>
    </source>
</reference>
<dbReference type="AlphaFoldDB" id="A0AB74TZN2"/>
<proteinExistence type="predicted"/>
<evidence type="ECO:0000256" key="1">
    <source>
        <dbReference type="SAM" id="Coils"/>
    </source>
</evidence>
<gene>
    <name evidence="4" type="ORF">VUQ07_01690</name>
    <name evidence="3" type="ORF">VUQ07_05985</name>
    <name evidence="2" type="ORF">VUQ09_03280</name>
</gene>
<name>A0AB74TZN2_9LACT</name>
<dbReference type="EMBL" id="CP142436">
    <property type="protein sequence ID" value="XBC51817.1"/>
    <property type="molecule type" value="Genomic_DNA"/>
</dbReference>
<accession>A0AB74TZN2</accession>